<dbReference type="Gene3D" id="3.20.20.70">
    <property type="entry name" value="Aldolase class I"/>
    <property type="match status" value="1"/>
</dbReference>
<sequence length="409" mass="45078">MPKADTPPEYVPLKDTPLFSPLKLGPLSLEHRIVQAPLTRMRSTKESDGVTVPNHLVVEYYGQRASKGGLQLTEATDIFKYAGNYPGAPGLFTDSQVAAWKKVTDAVHAKGGYIFSQLWHTGRATPPSWRQGAQTVSSSNVPMSGQWLDGVSCEENPPRPLTVDEIHDFTKQWGVAAKRAIEAGFDGIEIHGANGYLLDQFLHDNVNTRTDDYGGSVEKRARFPLEVIQECCKAIGADRVGIRLSPFNYFQDTKDSSPNKHWEKVCELIAALSEGERPAYVHMVEPRFDEKLDEQKKMDALSAYTSSEGVEAEATVKTKQSSLNNFRNILRKGGVKFVAAGGFTRDNAAPKIEAGDADLIVFGRSFIANPDLPKRLAEGLELNQYDRTTFYGADPPQKGYTDYPAYAAA</sequence>
<name>A0A2V1D2W2_9PLEO</name>
<dbReference type="GO" id="GO:0005829">
    <property type="term" value="C:cytosol"/>
    <property type="evidence" value="ECO:0007669"/>
    <property type="project" value="UniProtKB-ARBA"/>
</dbReference>
<dbReference type="CDD" id="cd02933">
    <property type="entry name" value="OYE_like_FMN"/>
    <property type="match status" value="1"/>
</dbReference>
<dbReference type="GO" id="GO:0003959">
    <property type="term" value="F:NADPH dehydrogenase activity"/>
    <property type="evidence" value="ECO:0007669"/>
    <property type="project" value="TreeGrafter"/>
</dbReference>
<evidence type="ECO:0000259" key="4">
    <source>
        <dbReference type="Pfam" id="PF00724"/>
    </source>
</evidence>
<dbReference type="PANTHER" id="PTHR22893">
    <property type="entry name" value="NADH OXIDOREDUCTASE-RELATED"/>
    <property type="match status" value="1"/>
</dbReference>
<dbReference type="InterPro" id="IPR045247">
    <property type="entry name" value="Oye-like"/>
</dbReference>
<evidence type="ECO:0000256" key="3">
    <source>
        <dbReference type="ARBA" id="ARBA00023002"/>
    </source>
</evidence>
<comment type="similarity">
    <text evidence="2">Belongs to the NADH:flavin oxidoreductase/NADH oxidase family.</text>
</comment>
<feature type="domain" description="NADH:flavin oxidoreductase/NADH oxidase N-terminal" evidence="4">
    <location>
        <begin position="18"/>
        <end position="383"/>
    </location>
</feature>
<dbReference type="Pfam" id="PF00724">
    <property type="entry name" value="Oxidored_FMN"/>
    <property type="match status" value="1"/>
</dbReference>
<dbReference type="GO" id="GO:0010181">
    <property type="term" value="F:FMN binding"/>
    <property type="evidence" value="ECO:0007669"/>
    <property type="project" value="InterPro"/>
</dbReference>
<keyword evidence="3" id="KW-0560">Oxidoreductase</keyword>
<dbReference type="Proteomes" id="UP000244855">
    <property type="component" value="Unassembled WGS sequence"/>
</dbReference>
<dbReference type="OrthoDB" id="276546at2759"/>
<dbReference type="AlphaFoldDB" id="A0A2V1D2W2"/>
<comment type="cofactor">
    <cofactor evidence="1">
        <name>FMN</name>
        <dbReference type="ChEBI" id="CHEBI:58210"/>
    </cofactor>
</comment>
<evidence type="ECO:0000313" key="6">
    <source>
        <dbReference type="Proteomes" id="UP000244855"/>
    </source>
</evidence>
<gene>
    <name evidence="5" type="ORF">DM02DRAFT_663440</name>
</gene>
<organism evidence="5 6">
    <name type="scientific">Periconia macrospinosa</name>
    <dbReference type="NCBI Taxonomy" id="97972"/>
    <lineage>
        <taxon>Eukaryota</taxon>
        <taxon>Fungi</taxon>
        <taxon>Dikarya</taxon>
        <taxon>Ascomycota</taxon>
        <taxon>Pezizomycotina</taxon>
        <taxon>Dothideomycetes</taxon>
        <taxon>Pleosporomycetidae</taxon>
        <taxon>Pleosporales</taxon>
        <taxon>Massarineae</taxon>
        <taxon>Periconiaceae</taxon>
        <taxon>Periconia</taxon>
    </lineage>
</organism>
<dbReference type="PANTHER" id="PTHR22893:SF129">
    <property type="entry name" value="FLAVIN OXIDOREDUCTASE HXNT"/>
    <property type="match status" value="1"/>
</dbReference>
<evidence type="ECO:0000256" key="2">
    <source>
        <dbReference type="ARBA" id="ARBA00005979"/>
    </source>
</evidence>
<accession>A0A2V1D2W2</accession>
<dbReference type="STRING" id="97972.A0A2V1D2W2"/>
<dbReference type="FunFam" id="3.20.20.70:FF:000059">
    <property type="entry name" value="N-ethylmaleimide reductase, FMN-linked"/>
    <property type="match status" value="1"/>
</dbReference>
<dbReference type="InterPro" id="IPR001155">
    <property type="entry name" value="OxRdtase_FMN_N"/>
</dbReference>
<evidence type="ECO:0000256" key="1">
    <source>
        <dbReference type="ARBA" id="ARBA00001917"/>
    </source>
</evidence>
<proteinExistence type="inferred from homology"/>
<keyword evidence="6" id="KW-1185">Reference proteome</keyword>
<dbReference type="EMBL" id="KZ805748">
    <property type="protein sequence ID" value="PVH91959.1"/>
    <property type="molecule type" value="Genomic_DNA"/>
</dbReference>
<evidence type="ECO:0000313" key="5">
    <source>
        <dbReference type="EMBL" id="PVH91959.1"/>
    </source>
</evidence>
<dbReference type="GO" id="GO:0016628">
    <property type="term" value="F:oxidoreductase activity, acting on the CH-CH group of donors, NAD or NADP as acceptor"/>
    <property type="evidence" value="ECO:0007669"/>
    <property type="project" value="UniProtKB-ARBA"/>
</dbReference>
<dbReference type="InterPro" id="IPR013785">
    <property type="entry name" value="Aldolase_TIM"/>
</dbReference>
<reference evidence="5 6" key="1">
    <citation type="journal article" date="2018" name="Sci. Rep.">
        <title>Comparative genomics provides insights into the lifestyle and reveals functional heterogeneity of dark septate endophytic fungi.</title>
        <authorList>
            <person name="Knapp D.G."/>
            <person name="Nemeth J.B."/>
            <person name="Barry K."/>
            <person name="Hainaut M."/>
            <person name="Henrissat B."/>
            <person name="Johnson J."/>
            <person name="Kuo A."/>
            <person name="Lim J.H.P."/>
            <person name="Lipzen A."/>
            <person name="Nolan M."/>
            <person name="Ohm R.A."/>
            <person name="Tamas L."/>
            <person name="Grigoriev I.V."/>
            <person name="Spatafora J.W."/>
            <person name="Nagy L.G."/>
            <person name="Kovacs G.M."/>
        </authorList>
    </citation>
    <scope>NUCLEOTIDE SEQUENCE [LARGE SCALE GENOMIC DNA]</scope>
    <source>
        <strain evidence="5 6">DSE2036</strain>
    </source>
</reference>
<protein>
    <submittedName>
        <fullName evidence="5">FMN-linked oxidoreductase</fullName>
    </submittedName>
</protein>
<dbReference type="SUPFAM" id="SSF51395">
    <property type="entry name" value="FMN-linked oxidoreductases"/>
    <property type="match status" value="1"/>
</dbReference>